<organism evidence="3 4">
    <name type="scientific">Orbilia oligospora</name>
    <name type="common">Nematode-trapping fungus</name>
    <name type="synonym">Arthrobotrys oligospora</name>
    <dbReference type="NCBI Taxonomy" id="2813651"/>
    <lineage>
        <taxon>Eukaryota</taxon>
        <taxon>Fungi</taxon>
        <taxon>Dikarya</taxon>
        <taxon>Ascomycota</taxon>
        <taxon>Pezizomycotina</taxon>
        <taxon>Orbiliomycetes</taxon>
        <taxon>Orbiliales</taxon>
        <taxon>Orbiliaceae</taxon>
        <taxon>Orbilia</taxon>
    </lineage>
</organism>
<dbReference type="EMBL" id="JAABOE010000031">
    <property type="protein sequence ID" value="KAF3181951.1"/>
    <property type="molecule type" value="Genomic_DNA"/>
</dbReference>
<name>A0A7C8PWC6_ORBOL</name>
<sequence>MSSVPFLKTTRGYSIISETSSVSDDGFVQSPDSELKFEKGLFSGSATRSGFLRRALRTIGPILGVGLAIAFVFACGFHLGGSVAVYNMESRTAGLETSLPFGSNSTSISIANATEVAASQTNEDMPYELEEQRQEEEGGEEDGGEKQALITYVYFETKNARQNALFFIKHGLHAFADFIFIINGPTNIASSIPSAPNIKIIHKNNTCYDLGSHAELLTANDGELMKKYDRFIMMNASIRGPFLPTWSKECWSDAYLDGITESNKLVGMTMRCNADGGKRKVMQSMLYATDRVGLQTLLPVLNHCFATFGAAVGAEEHAAQTMLNAGYNISVLMSSFQSSKDYVNTCTHGEVLGEKWYFGTSLHPYETMFHKANRGISERQLELLTRSGTEVARAMGDANAATCEVCKISLDTPQFGDHTDVKISVCPRCRSEWECDLSSIAWFENNLDHPLPRIERIDVPVLRPDSTGLRALEIMTRSDEKPDFKFQIETTKALHQLMFNWAEVRRRILAALSLVKEIPVHPFILSLDERIFGEDSQEGLKTRISLQKIRATLEDNVERLDSLTEKTKALNSLVFNLANLHDSRAAVEEARAANAAATSL</sequence>
<evidence type="ECO:0000313" key="3">
    <source>
        <dbReference type="EMBL" id="KAF3181951.1"/>
    </source>
</evidence>
<dbReference type="AlphaFoldDB" id="A0A7C8PWC6"/>
<protein>
    <submittedName>
        <fullName evidence="3">Uncharacterized protein</fullName>
    </submittedName>
</protein>
<evidence type="ECO:0000256" key="2">
    <source>
        <dbReference type="SAM" id="Phobius"/>
    </source>
</evidence>
<gene>
    <name evidence="3" type="ORF">TWF788_006412</name>
</gene>
<feature type="region of interest" description="Disordered" evidence="1">
    <location>
        <begin position="118"/>
        <end position="144"/>
    </location>
</feature>
<proteinExistence type="predicted"/>
<comment type="caution">
    <text evidence="3">The sequence shown here is derived from an EMBL/GenBank/DDBJ whole genome shotgun (WGS) entry which is preliminary data.</text>
</comment>
<evidence type="ECO:0000256" key="1">
    <source>
        <dbReference type="SAM" id="MobiDB-lite"/>
    </source>
</evidence>
<feature type="transmembrane region" description="Helical" evidence="2">
    <location>
        <begin position="58"/>
        <end position="79"/>
    </location>
</feature>
<evidence type="ECO:0000313" key="4">
    <source>
        <dbReference type="Proteomes" id="UP000479691"/>
    </source>
</evidence>
<keyword evidence="2" id="KW-1133">Transmembrane helix</keyword>
<dbReference type="Proteomes" id="UP000479691">
    <property type="component" value="Unassembled WGS sequence"/>
</dbReference>
<accession>A0A7C8PWC6</accession>
<keyword evidence="2" id="KW-0472">Membrane</keyword>
<keyword evidence="2" id="KW-0812">Transmembrane</keyword>
<reference evidence="3 4" key="1">
    <citation type="submission" date="2019-06" db="EMBL/GenBank/DDBJ databases">
        <authorList>
            <person name="Palmer J.M."/>
        </authorList>
    </citation>
    <scope>NUCLEOTIDE SEQUENCE [LARGE SCALE GENOMIC DNA]</scope>
    <source>
        <strain evidence="3 4">TWF788</strain>
    </source>
</reference>